<dbReference type="InterPro" id="IPR001109">
    <property type="entry name" value="Hydrogenase_HupF/HypC"/>
</dbReference>
<accession>A0ABU5SX00</accession>
<comment type="similarity">
    <text evidence="1">Belongs to the HupF/HypC family.</text>
</comment>
<dbReference type="PANTHER" id="PTHR35177">
    <property type="entry name" value="HYDROGENASE MATURATION FACTOR HYBG"/>
    <property type="match status" value="1"/>
</dbReference>
<reference evidence="2 3" key="1">
    <citation type="submission" date="2023-12" db="EMBL/GenBank/DDBJ databases">
        <title>Baltic Sea Cyanobacteria.</title>
        <authorList>
            <person name="Delbaje E."/>
            <person name="Fewer D.P."/>
            <person name="Shishido T.K."/>
        </authorList>
    </citation>
    <scope>NUCLEOTIDE SEQUENCE [LARGE SCALE GENOMIC DNA]</scope>
    <source>
        <strain evidence="2 3">UHCC 0281</strain>
    </source>
</reference>
<dbReference type="Gene3D" id="2.30.30.140">
    <property type="match status" value="1"/>
</dbReference>
<evidence type="ECO:0000313" key="3">
    <source>
        <dbReference type="Proteomes" id="UP001302329"/>
    </source>
</evidence>
<dbReference type="PANTHER" id="PTHR35177:SF2">
    <property type="entry name" value="HYDROGENASE MATURATION FACTOR HYBG"/>
    <property type="match status" value="1"/>
</dbReference>
<evidence type="ECO:0000256" key="1">
    <source>
        <dbReference type="ARBA" id="ARBA00006018"/>
    </source>
</evidence>
<dbReference type="SUPFAM" id="SSF159127">
    <property type="entry name" value="HupF/HypC-like"/>
    <property type="match status" value="1"/>
</dbReference>
<protein>
    <submittedName>
        <fullName evidence="2">HypC/HybG/HupF family hydrogenase formation chaperone</fullName>
    </submittedName>
</protein>
<organism evidence="2 3">
    <name type="scientific">Cyanobium gracile UHCC 0281</name>
    <dbReference type="NCBI Taxonomy" id="3110309"/>
    <lineage>
        <taxon>Bacteria</taxon>
        <taxon>Bacillati</taxon>
        <taxon>Cyanobacteriota</taxon>
        <taxon>Cyanophyceae</taxon>
        <taxon>Synechococcales</taxon>
        <taxon>Prochlorococcaceae</taxon>
        <taxon>Cyanobium</taxon>
    </lineage>
</organism>
<dbReference type="Pfam" id="PF01455">
    <property type="entry name" value="HupF_HypC"/>
    <property type="match status" value="1"/>
</dbReference>
<sequence length="79" mass="8226">MCLAVPARILSIRIQPPQGAPEPSGHDAAADDGLWRMAEVDFGGVRQQVSLACLPEAAVGDRVLVHVGLALSLVDDDPA</sequence>
<dbReference type="EMBL" id="JAYGHY010000035">
    <property type="protein sequence ID" value="MEA5443062.1"/>
    <property type="molecule type" value="Genomic_DNA"/>
</dbReference>
<keyword evidence="3" id="KW-1185">Reference proteome</keyword>
<dbReference type="PROSITE" id="PS01097">
    <property type="entry name" value="HUPF_HYPC"/>
    <property type="match status" value="1"/>
</dbReference>
<gene>
    <name evidence="2" type="ORF">VB739_10920</name>
</gene>
<evidence type="ECO:0000313" key="2">
    <source>
        <dbReference type="EMBL" id="MEA5443062.1"/>
    </source>
</evidence>
<proteinExistence type="inferred from homology"/>
<dbReference type="InterPro" id="IPR019812">
    <property type="entry name" value="Hydgase_assmbl_chp_CS"/>
</dbReference>
<dbReference type="Proteomes" id="UP001302329">
    <property type="component" value="Unassembled WGS sequence"/>
</dbReference>
<dbReference type="NCBIfam" id="TIGR00074">
    <property type="entry name" value="hypC_hupF"/>
    <property type="match status" value="1"/>
</dbReference>
<comment type="caution">
    <text evidence="2">The sequence shown here is derived from an EMBL/GenBank/DDBJ whole genome shotgun (WGS) entry which is preliminary data.</text>
</comment>
<name>A0ABU5SX00_9CYAN</name>
<dbReference type="RefSeq" id="WP_323357083.1">
    <property type="nucleotide sequence ID" value="NZ_JAYGHY010000035.1"/>
</dbReference>